<feature type="domain" description="Sulfatase N-terminal" evidence="7">
    <location>
        <begin position="23"/>
        <end position="368"/>
    </location>
</feature>
<dbReference type="CDD" id="cd16030">
    <property type="entry name" value="iduronate-2-sulfatase"/>
    <property type="match status" value="1"/>
</dbReference>
<dbReference type="InterPro" id="IPR017850">
    <property type="entry name" value="Alkaline_phosphatase_core_sf"/>
</dbReference>
<name>A0A934S1K1_9BACT</name>
<dbReference type="RefSeq" id="WP_200357557.1">
    <property type="nucleotide sequence ID" value="NZ_JAENIL010000045.1"/>
</dbReference>
<evidence type="ECO:0000256" key="3">
    <source>
        <dbReference type="ARBA" id="ARBA00022723"/>
    </source>
</evidence>
<dbReference type="Proteomes" id="UP000617628">
    <property type="component" value="Unassembled WGS sequence"/>
</dbReference>
<evidence type="ECO:0000256" key="4">
    <source>
        <dbReference type="ARBA" id="ARBA00022729"/>
    </source>
</evidence>
<evidence type="ECO:0000256" key="1">
    <source>
        <dbReference type="ARBA" id="ARBA00001913"/>
    </source>
</evidence>
<dbReference type="InterPro" id="IPR000917">
    <property type="entry name" value="Sulfatase_N"/>
</dbReference>
<gene>
    <name evidence="8" type="ORF">JIN87_20825</name>
</gene>
<proteinExistence type="inferred from homology"/>
<comment type="cofactor">
    <cofactor evidence="1">
        <name>Ca(2+)</name>
        <dbReference type="ChEBI" id="CHEBI:29108"/>
    </cofactor>
</comment>
<evidence type="ECO:0000313" key="9">
    <source>
        <dbReference type="Proteomes" id="UP000617628"/>
    </source>
</evidence>
<evidence type="ECO:0000256" key="6">
    <source>
        <dbReference type="ARBA" id="ARBA00022837"/>
    </source>
</evidence>
<evidence type="ECO:0000256" key="2">
    <source>
        <dbReference type="ARBA" id="ARBA00008779"/>
    </source>
</evidence>
<organism evidence="8 9">
    <name type="scientific">Pelagicoccus mobilis</name>
    <dbReference type="NCBI Taxonomy" id="415221"/>
    <lineage>
        <taxon>Bacteria</taxon>
        <taxon>Pseudomonadati</taxon>
        <taxon>Verrucomicrobiota</taxon>
        <taxon>Opitutia</taxon>
        <taxon>Puniceicoccales</taxon>
        <taxon>Pelagicoccaceae</taxon>
        <taxon>Pelagicoccus</taxon>
    </lineage>
</organism>
<dbReference type="PANTHER" id="PTHR45953">
    <property type="entry name" value="IDURONATE 2-SULFATASE"/>
    <property type="match status" value="1"/>
</dbReference>
<sequence length="470" mass="53560">MFLKIFQFVMITSAISVIASEKPDVLFIVLDDLNDYIGAYGNEQAITPNLDRFASQSMRFDLAMSATPLCNPSRTAVMTGLPAYVTGIYENNHYFRDFPKWENWVTLPQYFRQYGYRAVAGGKVFHKPSGQHADAQSWDEIYHDRSGTMSPPLDKKWAHGMKDEFELDYYQKAIDWAGLDVPKEETADWITADRAAKILQEEHDQPLFLAVGIFRPHLPWYAPQEFFDLYPLDEVTLPETVVNDLADVGPIGRRMAGGQAQSVIEGNGKWKEAVQAYLANVSYADACVGHVLDALEKSGRADNTIVVLWSDHGFHLGEKEHWEKYTLWERANRAPLIVKAPGVTDAGSVCSKPVSLIDLQPTLIELCGLPARDDIYGNSLLPLLKGDQANWDKPVLMTHYPNNHAVRSERYRYIRYADGFEELYDHQVDPNEFTNLAGNPEYREVMDRLAKEMPKINADWPDYERDFNQH</sequence>
<comment type="caution">
    <text evidence="8">The sequence shown here is derived from an EMBL/GenBank/DDBJ whole genome shotgun (WGS) entry which is preliminary data.</text>
</comment>
<dbReference type="AlphaFoldDB" id="A0A934S1K1"/>
<dbReference type="InterPro" id="IPR035874">
    <property type="entry name" value="IDS"/>
</dbReference>
<keyword evidence="4" id="KW-0732">Signal</keyword>
<dbReference type="Gene3D" id="3.40.720.10">
    <property type="entry name" value="Alkaline Phosphatase, subunit A"/>
    <property type="match status" value="1"/>
</dbReference>
<reference evidence="8" key="1">
    <citation type="submission" date="2021-01" db="EMBL/GenBank/DDBJ databases">
        <title>Modified the classification status of verrucomicrobia.</title>
        <authorList>
            <person name="Feng X."/>
        </authorList>
    </citation>
    <scope>NUCLEOTIDE SEQUENCE</scope>
    <source>
        <strain evidence="8">KCTC 13126</strain>
    </source>
</reference>
<keyword evidence="9" id="KW-1185">Reference proteome</keyword>
<accession>A0A934S1K1</accession>
<dbReference type="Pfam" id="PF00884">
    <property type="entry name" value="Sulfatase"/>
    <property type="match status" value="1"/>
</dbReference>
<evidence type="ECO:0000259" key="7">
    <source>
        <dbReference type="Pfam" id="PF00884"/>
    </source>
</evidence>
<comment type="similarity">
    <text evidence="2">Belongs to the sulfatase family.</text>
</comment>
<dbReference type="SUPFAM" id="SSF53649">
    <property type="entry name" value="Alkaline phosphatase-like"/>
    <property type="match status" value="1"/>
</dbReference>
<evidence type="ECO:0000256" key="5">
    <source>
        <dbReference type="ARBA" id="ARBA00022801"/>
    </source>
</evidence>
<keyword evidence="6" id="KW-0106">Calcium</keyword>
<dbReference type="PANTHER" id="PTHR45953:SF1">
    <property type="entry name" value="IDURONATE 2-SULFATASE"/>
    <property type="match status" value="1"/>
</dbReference>
<dbReference type="EMBL" id="JAENIL010000045">
    <property type="protein sequence ID" value="MBK1879344.1"/>
    <property type="molecule type" value="Genomic_DNA"/>
</dbReference>
<dbReference type="GO" id="GO:0046872">
    <property type="term" value="F:metal ion binding"/>
    <property type="evidence" value="ECO:0007669"/>
    <property type="project" value="UniProtKB-KW"/>
</dbReference>
<evidence type="ECO:0000313" key="8">
    <source>
        <dbReference type="EMBL" id="MBK1879344.1"/>
    </source>
</evidence>
<keyword evidence="5" id="KW-0378">Hydrolase</keyword>
<dbReference type="GO" id="GO:0005737">
    <property type="term" value="C:cytoplasm"/>
    <property type="evidence" value="ECO:0007669"/>
    <property type="project" value="TreeGrafter"/>
</dbReference>
<dbReference type="GO" id="GO:0004423">
    <property type="term" value="F:iduronate-2-sulfatase activity"/>
    <property type="evidence" value="ECO:0007669"/>
    <property type="project" value="InterPro"/>
</dbReference>
<protein>
    <submittedName>
        <fullName evidence="8">Sulfatase</fullName>
    </submittedName>
</protein>
<keyword evidence="3" id="KW-0479">Metal-binding</keyword>